<dbReference type="Proteomes" id="UP000324091">
    <property type="component" value="Chromosome 1"/>
</dbReference>
<protein>
    <submittedName>
        <fullName evidence="2">Uncharacterized protein</fullName>
    </submittedName>
</protein>
<evidence type="ECO:0000313" key="3">
    <source>
        <dbReference type="Proteomes" id="UP000324091"/>
    </source>
</evidence>
<gene>
    <name evidence="2" type="ORF">D4764_01G0000810</name>
</gene>
<feature type="compositionally biased region" description="Basic and acidic residues" evidence="1">
    <location>
        <begin position="1"/>
        <end position="10"/>
    </location>
</feature>
<name>A0A5C6PMZ8_9TELE</name>
<comment type="caution">
    <text evidence="2">The sequence shown here is derived from an EMBL/GenBank/DDBJ whole genome shotgun (WGS) entry which is preliminary data.</text>
</comment>
<accession>A0A5C6PMZ8</accession>
<reference evidence="2 3" key="1">
    <citation type="submission" date="2019-04" db="EMBL/GenBank/DDBJ databases">
        <title>Chromosome genome assembly for Takifugu flavidus.</title>
        <authorList>
            <person name="Xiao S."/>
        </authorList>
    </citation>
    <scope>NUCLEOTIDE SEQUENCE [LARGE SCALE GENOMIC DNA]</scope>
    <source>
        <strain evidence="2">HTHZ2018</strain>
        <tissue evidence="2">Muscle</tissue>
    </source>
</reference>
<evidence type="ECO:0000313" key="2">
    <source>
        <dbReference type="EMBL" id="TWW80266.1"/>
    </source>
</evidence>
<keyword evidence="3" id="KW-1185">Reference proteome</keyword>
<dbReference type="EMBL" id="RHFK02000001">
    <property type="protein sequence ID" value="TWW80266.1"/>
    <property type="molecule type" value="Genomic_DNA"/>
</dbReference>
<dbReference type="AlphaFoldDB" id="A0A5C6PMZ8"/>
<organism evidence="2 3">
    <name type="scientific">Takifugu flavidus</name>
    <name type="common">sansaifugu</name>
    <dbReference type="NCBI Taxonomy" id="433684"/>
    <lineage>
        <taxon>Eukaryota</taxon>
        <taxon>Metazoa</taxon>
        <taxon>Chordata</taxon>
        <taxon>Craniata</taxon>
        <taxon>Vertebrata</taxon>
        <taxon>Euteleostomi</taxon>
        <taxon>Actinopterygii</taxon>
        <taxon>Neopterygii</taxon>
        <taxon>Teleostei</taxon>
        <taxon>Neoteleostei</taxon>
        <taxon>Acanthomorphata</taxon>
        <taxon>Eupercaria</taxon>
        <taxon>Tetraodontiformes</taxon>
        <taxon>Tetradontoidea</taxon>
        <taxon>Tetraodontidae</taxon>
        <taxon>Takifugu</taxon>
    </lineage>
</organism>
<proteinExistence type="predicted"/>
<evidence type="ECO:0000256" key="1">
    <source>
        <dbReference type="SAM" id="MobiDB-lite"/>
    </source>
</evidence>
<feature type="region of interest" description="Disordered" evidence="1">
    <location>
        <begin position="1"/>
        <end position="21"/>
    </location>
</feature>
<sequence>MEKVEDETNLRPHGVASGTLQPVPSMWTRRWWQEVRPRGDRVTCAFSTCVLVARLRVHPGNAEGSAQ</sequence>